<dbReference type="CDD" id="cd10941">
    <property type="entry name" value="CE4_PuuE_HpPgdA_like_2"/>
    <property type="match status" value="1"/>
</dbReference>
<dbReference type="SUPFAM" id="SSF88713">
    <property type="entry name" value="Glycoside hydrolase/deacetylase"/>
    <property type="match status" value="1"/>
</dbReference>
<dbReference type="InterPro" id="IPR011330">
    <property type="entry name" value="Glyco_hydro/deAcase_b/a-brl"/>
</dbReference>
<gene>
    <name evidence="2" type="ORF">SAMN05444008_104149</name>
</gene>
<evidence type="ECO:0000313" key="3">
    <source>
        <dbReference type="Proteomes" id="UP000184368"/>
    </source>
</evidence>
<evidence type="ECO:0000313" key="2">
    <source>
        <dbReference type="EMBL" id="SHF00583.1"/>
    </source>
</evidence>
<dbReference type="GO" id="GO:0005975">
    <property type="term" value="P:carbohydrate metabolic process"/>
    <property type="evidence" value="ECO:0007669"/>
    <property type="project" value="InterPro"/>
</dbReference>
<name>A0A1M4Y4T7_9BACT</name>
<dbReference type="OrthoDB" id="9806342at2"/>
<accession>A0A1M4Y4T7</accession>
<dbReference type="RefSeq" id="WP_073041287.1">
    <property type="nucleotide sequence ID" value="NZ_FQUO01000004.1"/>
</dbReference>
<dbReference type="Gene3D" id="3.20.20.370">
    <property type="entry name" value="Glycoside hydrolase/deacetylase"/>
    <property type="match status" value="1"/>
</dbReference>
<dbReference type="Proteomes" id="UP000184368">
    <property type="component" value="Unassembled WGS sequence"/>
</dbReference>
<dbReference type="STRING" id="1302690.BUE76_14925"/>
<feature type="domain" description="NodB homology" evidence="1">
    <location>
        <begin position="38"/>
        <end position="115"/>
    </location>
</feature>
<dbReference type="AlphaFoldDB" id="A0A1M4Y4T7"/>
<dbReference type="InterPro" id="IPR002509">
    <property type="entry name" value="NODB_dom"/>
</dbReference>
<sequence>MEKGRTVLLSFDLEEFDMPLEYGRQIPLSEQLAASDHGMDALLPILDKYAVPATFYTTANYAQHRRQEVKALAERHEIASHTFYHTEYCTAHLAQSRNLLQEISGQEIRGLRMPRMRPVDMADVAAAGYAYDSSINPTWLPGRYNNRHLPRTFYWEKGMLRLPASVSPGLRVPLFWLLFKNIPLQAYLALCRQTLKKDGYLNLYFHPWEFTQLKKYGMPGYTWRTDGKALTLRLGDLIGALQGEAIFEHTGSFLLPEKIAGI</sequence>
<dbReference type="Pfam" id="PF01522">
    <property type="entry name" value="Polysacc_deac_1"/>
    <property type="match status" value="1"/>
</dbReference>
<dbReference type="InterPro" id="IPR045235">
    <property type="entry name" value="PuuE_HpPgdA-like"/>
</dbReference>
<evidence type="ECO:0000259" key="1">
    <source>
        <dbReference type="Pfam" id="PF01522"/>
    </source>
</evidence>
<dbReference type="EMBL" id="FQUO01000004">
    <property type="protein sequence ID" value="SHF00583.1"/>
    <property type="molecule type" value="Genomic_DNA"/>
</dbReference>
<dbReference type="GO" id="GO:0016810">
    <property type="term" value="F:hydrolase activity, acting on carbon-nitrogen (but not peptide) bonds"/>
    <property type="evidence" value="ECO:0007669"/>
    <property type="project" value="InterPro"/>
</dbReference>
<keyword evidence="3" id="KW-1185">Reference proteome</keyword>
<reference evidence="2 3" key="1">
    <citation type="submission" date="2016-11" db="EMBL/GenBank/DDBJ databases">
        <authorList>
            <person name="Jaros S."/>
            <person name="Januszkiewicz K."/>
            <person name="Wedrychowicz H."/>
        </authorList>
    </citation>
    <scope>NUCLEOTIDE SEQUENCE [LARGE SCALE GENOMIC DNA]</scope>
    <source>
        <strain evidence="2 3">DSM 26897</strain>
    </source>
</reference>
<protein>
    <recommendedName>
        <fullName evidence="1">NodB homology domain-containing protein</fullName>
    </recommendedName>
</protein>
<proteinExistence type="predicted"/>
<organism evidence="2 3">
    <name type="scientific">Cnuella takakiae</name>
    <dbReference type="NCBI Taxonomy" id="1302690"/>
    <lineage>
        <taxon>Bacteria</taxon>
        <taxon>Pseudomonadati</taxon>
        <taxon>Bacteroidota</taxon>
        <taxon>Chitinophagia</taxon>
        <taxon>Chitinophagales</taxon>
        <taxon>Chitinophagaceae</taxon>
        <taxon>Cnuella</taxon>
    </lineage>
</organism>